<accession>A0ABU3VC87</accession>
<dbReference type="RefSeq" id="WP_316774775.1">
    <property type="nucleotide sequence ID" value="NZ_JASMWN010000004.1"/>
</dbReference>
<evidence type="ECO:0000313" key="3">
    <source>
        <dbReference type="Proteomes" id="UP001255416"/>
    </source>
</evidence>
<feature type="domain" description="Hedgehog/Intein (Hint)" evidence="1">
    <location>
        <begin position="2"/>
        <end position="140"/>
    </location>
</feature>
<proteinExistence type="predicted"/>
<dbReference type="InterPro" id="IPR028992">
    <property type="entry name" value="Hedgehog/Intein_dom"/>
</dbReference>
<dbReference type="InterPro" id="IPR036844">
    <property type="entry name" value="Hint_dom_sf"/>
</dbReference>
<dbReference type="SUPFAM" id="SSF51294">
    <property type="entry name" value="Hedgehog/intein (Hint) domain"/>
    <property type="match status" value="1"/>
</dbReference>
<keyword evidence="3" id="KW-1185">Reference proteome</keyword>
<sequence length="180" mass="19679">MHISTPTGDVCLTELRVGNRVITRDHGVQTVNWVGRRDLSAAEIDREPHLGPVRISAGALGQGLPMQDLLLSPHTRVLVKSDDTALYLEDDALLVSAKNLIGLEGIDHAENAAVTYVHISFEQHEVVRADGVWIERFQPADPHVYGIREAQRAEMYALFPELTETPAASVPIEQMAGSVG</sequence>
<name>A0ABU3VC87_9RHOB</name>
<organism evidence="2 3">
    <name type="scientific">Sedimentitalea todarodis</name>
    <dbReference type="NCBI Taxonomy" id="1631240"/>
    <lineage>
        <taxon>Bacteria</taxon>
        <taxon>Pseudomonadati</taxon>
        <taxon>Pseudomonadota</taxon>
        <taxon>Alphaproteobacteria</taxon>
        <taxon>Rhodobacterales</taxon>
        <taxon>Paracoccaceae</taxon>
        <taxon>Sedimentitalea</taxon>
    </lineage>
</organism>
<gene>
    <name evidence="2" type="ORF">QO231_07455</name>
</gene>
<protein>
    <submittedName>
        <fullName evidence="2">Hint domain-containing protein</fullName>
    </submittedName>
</protein>
<dbReference type="EMBL" id="JASMWN010000004">
    <property type="protein sequence ID" value="MDU9003688.1"/>
    <property type="molecule type" value="Genomic_DNA"/>
</dbReference>
<evidence type="ECO:0000313" key="2">
    <source>
        <dbReference type="EMBL" id="MDU9003688.1"/>
    </source>
</evidence>
<dbReference type="Proteomes" id="UP001255416">
    <property type="component" value="Unassembled WGS sequence"/>
</dbReference>
<dbReference type="Pfam" id="PF13403">
    <property type="entry name" value="Hint_2"/>
    <property type="match status" value="1"/>
</dbReference>
<comment type="caution">
    <text evidence="2">The sequence shown here is derived from an EMBL/GenBank/DDBJ whole genome shotgun (WGS) entry which is preliminary data.</text>
</comment>
<reference evidence="3" key="1">
    <citation type="submission" date="2023-05" db="EMBL/GenBank/DDBJ databases">
        <title>Sedimentitalea sp. nov. JM2-8.</title>
        <authorList>
            <person name="Huang J."/>
        </authorList>
    </citation>
    <scope>NUCLEOTIDE SEQUENCE [LARGE SCALE GENOMIC DNA]</scope>
    <source>
        <strain evidence="3">KHS03</strain>
    </source>
</reference>
<evidence type="ECO:0000259" key="1">
    <source>
        <dbReference type="Pfam" id="PF13403"/>
    </source>
</evidence>